<name>X1GVZ7_9ZZZZ</name>
<dbReference type="AlphaFoldDB" id="X1GVZ7"/>
<dbReference type="EMBL" id="BARU01032837">
    <property type="protein sequence ID" value="GAH62086.1"/>
    <property type="molecule type" value="Genomic_DNA"/>
</dbReference>
<evidence type="ECO:0000313" key="1">
    <source>
        <dbReference type="EMBL" id="GAH62086.1"/>
    </source>
</evidence>
<protein>
    <recommendedName>
        <fullName evidence="2">DUF447 family protein</fullName>
    </recommendedName>
</protein>
<feature type="non-terminal residue" evidence="1">
    <location>
        <position position="1"/>
    </location>
</feature>
<evidence type="ECO:0008006" key="2">
    <source>
        <dbReference type="Google" id="ProtNLM"/>
    </source>
</evidence>
<sequence length="160" mass="18658">NKISNSIETSSEQYYNYFPFDVKNEHEEIFKGITLLNRVHLPYLNQAWAIISCVATNKNQTVKTDNFGQVNLVEINLSVIFCEKFKESFKLYNRAENLALETIILATKLYVAKEKKDKTLFNKIKHKIEENFNDILRFGKNLSALKAIEYVKDYVSSSKF</sequence>
<proteinExistence type="predicted"/>
<accession>X1GVZ7</accession>
<comment type="caution">
    <text evidence="1">The sequence shown here is derived from an EMBL/GenBank/DDBJ whole genome shotgun (WGS) entry which is preliminary data.</text>
</comment>
<dbReference type="SUPFAM" id="SSF50475">
    <property type="entry name" value="FMN-binding split barrel"/>
    <property type="match status" value="1"/>
</dbReference>
<gene>
    <name evidence="1" type="ORF">S03H2_51732</name>
</gene>
<reference evidence="1" key="1">
    <citation type="journal article" date="2014" name="Front. Microbiol.">
        <title>High frequency of phylogenetically diverse reductive dehalogenase-homologous genes in deep subseafloor sedimentary metagenomes.</title>
        <authorList>
            <person name="Kawai M."/>
            <person name="Futagami T."/>
            <person name="Toyoda A."/>
            <person name="Takaki Y."/>
            <person name="Nishi S."/>
            <person name="Hori S."/>
            <person name="Arai W."/>
            <person name="Tsubouchi T."/>
            <person name="Morono Y."/>
            <person name="Uchiyama I."/>
            <person name="Ito T."/>
            <person name="Fujiyama A."/>
            <person name="Inagaki F."/>
            <person name="Takami H."/>
        </authorList>
    </citation>
    <scope>NUCLEOTIDE SEQUENCE</scope>
    <source>
        <strain evidence="1">Expedition CK06-06</strain>
    </source>
</reference>
<organism evidence="1">
    <name type="scientific">marine sediment metagenome</name>
    <dbReference type="NCBI Taxonomy" id="412755"/>
    <lineage>
        <taxon>unclassified sequences</taxon>
        <taxon>metagenomes</taxon>
        <taxon>ecological metagenomes</taxon>
    </lineage>
</organism>